<reference evidence="1 2" key="1">
    <citation type="submission" date="2020-08" db="EMBL/GenBank/DDBJ databases">
        <title>Genomic Encyclopedia of Type Strains, Phase IV (KMG-IV): sequencing the most valuable type-strain genomes for metagenomic binning, comparative biology and taxonomic classification.</title>
        <authorList>
            <person name="Goeker M."/>
        </authorList>
    </citation>
    <scope>NUCLEOTIDE SEQUENCE [LARGE SCALE GENOMIC DNA]</scope>
    <source>
        <strain evidence="1 2">YIM 65646</strain>
    </source>
</reference>
<gene>
    <name evidence="1" type="ORF">HNR73_004146</name>
</gene>
<evidence type="ECO:0000313" key="1">
    <source>
        <dbReference type="EMBL" id="MBB6036278.1"/>
    </source>
</evidence>
<dbReference type="AlphaFoldDB" id="A0A841FR69"/>
<sequence length="264" mass="29299">MPHPEEQPPTEGLTVLKWALAQLDSSTREQAARDPALSAPTLETLTKAAWTVSGRALSVSMIVNMRRAVRVPRWDALELLVKAYHHLLGQKLPEDERDRWRQLWKDAAGQDANPWRFEDTEPSGRCWLPDAAPDILQWFLLAAASGIIGNKASAKLDGLKHRFSVRTRRLLRRRLAHHDLTTSAHAHLAACAALGRAVGERHLTLPDPASLPNQVEKQPNGTYLVAFHSPTQWIVVHLKSGHPDDAAVQIVEAPKGDTGYINPL</sequence>
<dbReference type="Proteomes" id="UP000548476">
    <property type="component" value="Unassembled WGS sequence"/>
</dbReference>
<keyword evidence="2" id="KW-1185">Reference proteome</keyword>
<dbReference type="EMBL" id="JACHGT010000008">
    <property type="protein sequence ID" value="MBB6036278.1"/>
    <property type="molecule type" value="Genomic_DNA"/>
</dbReference>
<protein>
    <submittedName>
        <fullName evidence="1">Uncharacterized protein</fullName>
    </submittedName>
</protein>
<dbReference type="RefSeq" id="WP_184789105.1">
    <property type="nucleotide sequence ID" value="NZ_BONT01000046.1"/>
</dbReference>
<organism evidence="1 2">
    <name type="scientific">Phytomonospora endophytica</name>
    <dbReference type="NCBI Taxonomy" id="714109"/>
    <lineage>
        <taxon>Bacteria</taxon>
        <taxon>Bacillati</taxon>
        <taxon>Actinomycetota</taxon>
        <taxon>Actinomycetes</taxon>
        <taxon>Micromonosporales</taxon>
        <taxon>Micromonosporaceae</taxon>
        <taxon>Phytomonospora</taxon>
    </lineage>
</organism>
<accession>A0A841FR69</accession>
<name>A0A841FR69_9ACTN</name>
<evidence type="ECO:0000313" key="2">
    <source>
        <dbReference type="Proteomes" id="UP000548476"/>
    </source>
</evidence>
<proteinExistence type="predicted"/>
<comment type="caution">
    <text evidence="1">The sequence shown here is derived from an EMBL/GenBank/DDBJ whole genome shotgun (WGS) entry which is preliminary data.</text>
</comment>